<dbReference type="STRING" id="983506.L8WNP1"/>
<dbReference type="Pfam" id="PF08953">
    <property type="entry name" value="DUF1899"/>
    <property type="match status" value="1"/>
</dbReference>
<organism evidence="4 5">
    <name type="scientific">Thanatephorus cucumeris (strain AG1-IA)</name>
    <name type="common">Rice sheath blight fungus</name>
    <name type="synonym">Rhizoctonia solani</name>
    <dbReference type="NCBI Taxonomy" id="983506"/>
    <lineage>
        <taxon>Eukaryota</taxon>
        <taxon>Fungi</taxon>
        <taxon>Dikarya</taxon>
        <taxon>Basidiomycota</taxon>
        <taxon>Agaricomycotina</taxon>
        <taxon>Agaricomycetes</taxon>
        <taxon>Cantharellales</taxon>
        <taxon>Ceratobasidiaceae</taxon>
        <taxon>Rhizoctonia</taxon>
        <taxon>Rhizoctonia solani AG-1</taxon>
    </lineage>
</organism>
<dbReference type="Gene3D" id="2.130.10.10">
    <property type="entry name" value="YVTN repeat-like/Quinoprotein amine dehydrogenase"/>
    <property type="match status" value="1"/>
</dbReference>
<dbReference type="OrthoDB" id="3365698at2759"/>
<dbReference type="EMBL" id="AFRT01002320">
    <property type="protein sequence ID" value="ELU37969.1"/>
    <property type="molecule type" value="Genomic_DNA"/>
</dbReference>
<evidence type="ECO:0000313" key="5">
    <source>
        <dbReference type="Proteomes" id="UP000011668"/>
    </source>
</evidence>
<dbReference type="Proteomes" id="UP000011668">
    <property type="component" value="Unassembled WGS sequence"/>
</dbReference>
<reference evidence="4 5" key="1">
    <citation type="journal article" date="2013" name="Nat. Commun.">
        <title>The evolution and pathogenic mechanisms of the rice sheath blight pathogen.</title>
        <authorList>
            <person name="Zheng A."/>
            <person name="Lin R."/>
            <person name="Xu L."/>
            <person name="Qin P."/>
            <person name="Tang C."/>
            <person name="Ai P."/>
            <person name="Zhang D."/>
            <person name="Liu Y."/>
            <person name="Sun Z."/>
            <person name="Feng H."/>
            <person name="Wang Y."/>
            <person name="Chen Y."/>
            <person name="Liang X."/>
            <person name="Fu R."/>
            <person name="Li Q."/>
            <person name="Zhang J."/>
            <person name="Yu X."/>
            <person name="Xie Z."/>
            <person name="Ding L."/>
            <person name="Guan P."/>
            <person name="Tang J."/>
            <person name="Liang Y."/>
            <person name="Wang S."/>
            <person name="Deng Q."/>
            <person name="Li S."/>
            <person name="Zhu J."/>
            <person name="Wang L."/>
            <person name="Liu H."/>
            <person name="Li P."/>
        </authorList>
    </citation>
    <scope>NUCLEOTIDE SEQUENCE [LARGE SCALE GENOMIC DNA]</scope>
    <source>
        <strain evidence="5">AG-1 IA</strain>
    </source>
</reference>
<keyword evidence="5" id="KW-1185">Reference proteome</keyword>
<sequence>MYLDFTVGSCILNNTRQALATLRSSNEFKNSHQPLSQMNRLHQASKSLDEALENYSRICSDLTKRYQFCNAGDYVFKRLLDNVTHQLQRNEAKLYDIQSRFDRSKGSVLASPQADSLPEEVLFRIFYFVLKARPTFPETFRGIGDTPLVEPGSDHLAITQTRSRWRLVAVNSKILWTHIDISPFSPFLPQFLSRAEACARWSGDLALHLRIHDDCEPPLTTSSGVDSRLARIIDSIGSRVSSLQLGIHWMVRPHHLHLIDYCLASCEAKTLTHLEIKTSRESPTLEEFNSEPFHQFFHGNPPWCGSNDEGITFGIPGKQIEELLHDGEGPGPVPQLFFALVFGSSPGIPVLRFGLKIKSTSNLPITKLNDLKVLHLETPDIETQRALLRLISPGKQLFRVNIKLRIPEEKLRVRGRPVSFNRIQNELRRCMSRSKVTEFFLNTNAQKNLHSILKMIPHVQVLGIRGGPFDIEAKGLCKGLRDLHLRCNYVLLDAFRKFISVRRLQRVVVLWPLVSNRQYNENDEPVELPVRTLRNVSPIVEAVSIYQDEGVSTHHDPQPTSIMSRFVRPSKYRHVFGQSAKKEWCIENVKVSNSAWDTNLISASAVVIRCT</sequence>
<comment type="caution">
    <text evidence="4">The sequence shown here is derived from an EMBL/GenBank/DDBJ whole genome shotgun (WGS) entry which is preliminary data.</text>
</comment>
<dbReference type="InterPro" id="IPR015943">
    <property type="entry name" value="WD40/YVTN_repeat-like_dom_sf"/>
</dbReference>
<keyword evidence="1" id="KW-0853">WD repeat</keyword>
<proteinExistence type="predicted"/>
<evidence type="ECO:0000313" key="4">
    <source>
        <dbReference type="EMBL" id="ELU37969.1"/>
    </source>
</evidence>
<dbReference type="HOGENOM" id="CLU_447023_0_0_1"/>
<evidence type="ECO:0000259" key="3">
    <source>
        <dbReference type="SMART" id="SM01166"/>
    </source>
</evidence>
<dbReference type="SMART" id="SM01166">
    <property type="entry name" value="DUF1899"/>
    <property type="match status" value="1"/>
</dbReference>
<dbReference type="AlphaFoldDB" id="L8WNP1"/>
<evidence type="ECO:0000256" key="2">
    <source>
        <dbReference type="ARBA" id="ARBA00022737"/>
    </source>
</evidence>
<protein>
    <submittedName>
        <fullName evidence="4">F-box-like domain-containing protein</fullName>
    </submittedName>
</protein>
<accession>L8WNP1</accession>
<evidence type="ECO:0000256" key="1">
    <source>
        <dbReference type="ARBA" id="ARBA00022574"/>
    </source>
</evidence>
<feature type="domain" description="DUF1899" evidence="3">
    <location>
        <begin position="565"/>
        <end position="611"/>
    </location>
</feature>
<gene>
    <name evidence="4" type="ORF">AG1IA_07999</name>
</gene>
<dbReference type="InterPro" id="IPR015048">
    <property type="entry name" value="DUF1899"/>
</dbReference>
<name>L8WNP1_THACA</name>
<keyword evidence="2" id="KW-0677">Repeat</keyword>